<keyword evidence="3" id="KW-1185">Reference proteome</keyword>
<evidence type="ECO:0000256" key="1">
    <source>
        <dbReference type="SAM" id="MobiDB-lite"/>
    </source>
</evidence>
<dbReference type="RefSeq" id="XP_009051914.1">
    <property type="nucleotide sequence ID" value="XM_009053666.1"/>
</dbReference>
<dbReference type="KEGG" id="lgi:LOTGIDRAFT_159333"/>
<gene>
    <name evidence="2" type="ORF">LOTGIDRAFT_159333</name>
</gene>
<organism evidence="2 3">
    <name type="scientific">Lottia gigantea</name>
    <name type="common">Giant owl limpet</name>
    <dbReference type="NCBI Taxonomy" id="225164"/>
    <lineage>
        <taxon>Eukaryota</taxon>
        <taxon>Metazoa</taxon>
        <taxon>Spiralia</taxon>
        <taxon>Lophotrochozoa</taxon>
        <taxon>Mollusca</taxon>
        <taxon>Gastropoda</taxon>
        <taxon>Patellogastropoda</taxon>
        <taxon>Lottioidea</taxon>
        <taxon>Lottiidae</taxon>
        <taxon>Lottia</taxon>
    </lineage>
</organism>
<dbReference type="CTD" id="20238032"/>
<dbReference type="EMBL" id="KB201305">
    <property type="protein sequence ID" value="ESO97310.1"/>
    <property type="molecule type" value="Genomic_DNA"/>
</dbReference>
<accession>V4AR56</accession>
<dbReference type="HOGENOM" id="CLU_840165_0_0_1"/>
<dbReference type="AlphaFoldDB" id="V4AR56"/>
<dbReference type="GeneID" id="20238032"/>
<proteinExistence type="predicted"/>
<name>V4AR56_LOTGI</name>
<sequence>MASIFDSLPSEGSESFNPSWRDLEPLDDTNSTSREYFQPPQINHFDTSDIRLERDVLIRRINRAVNRITFAILKNQKNFRRLEKELILIRKDVELARSINYKLYKMVLEQEMTQLDQIDDDLLSTVLDVEDAVEDYLVKLKLDLEVVKLVPCCDIALNLDKHKFNGNSRSATMCCLETPFKNVEQSKASPLDSGTFLDTNSIGMVDSELDKAESTLDSDNIHRINCLHRNNTHIKISSFDKSNYTGFNSPQKELLPKYRTTTSHPFHKADMCQHHFLVHGHKCHAQNKDPNGSQFCSCPSMFRQTPMSSQSNAEHYRMSFDSEFSDRVCTL</sequence>
<feature type="region of interest" description="Disordered" evidence="1">
    <location>
        <begin position="1"/>
        <end position="24"/>
    </location>
</feature>
<evidence type="ECO:0000313" key="2">
    <source>
        <dbReference type="EMBL" id="ESO97310.1"/>
    </source>
</evidence>
<evidence type="ECO:0000313" key="3">
    <source>
        <dbReference type="Proteomes" id="UP000030746"/>
    </source>
</evidence>
<dbReference type="Proteomes" id="UP000030746">
    <property type="component" value="Unassembled WGS sequence"/>
</dbReference>
<reference evidence="2 3" key="1">
    <citation type="journal article" date="2013" name="Nature">
        <title>Insights into bilaterian evolution from three spiralian genomes.</title>
        <authorList>
            <person name="Simakov O."/>
            <person name="Marletaz F."/>
            <person name="Cho S.J."/>
            <person name="Edsinger-Gonzales E."/>
            <person name="Havlak P."/>
            <person name="Hellsten U."/>
            <person name="Kuo D.H."/>
            <person name="Larsson T."/>
            <person name="Lv J."/>
            <person name="Arendt D."/>
            <person name="Savage R."/>
            <person name="Osoegawa K."/>
            <person name="de Jong P."/>
            <person name="Grimwood J."/>
            <person name="Chapman J.A."/>
            <person name="Shapiro H."/>
            <person name="Aerts A."/>
            <person name="Otillar R.P."/>
            <person name="Terry A.Y."/>
            <person name="Boore J.L."/>
            <person name="Grigoriev I.V."/>
            <person name="Lindberg D.R."/>
            <person name="Seaver E.C."/>
            <person name="Weisblat D.A."/>
            <person name="Putnam N.H."/>
            <person name="Rokhsar D.S."/>
        </authorList>
    </citation>
    <scope>NUCLEOTIDE SEQUENCE [LARGE SCALE GENOMIC DNA]</scope>
</reference>
<protein>
    <submittedName>
        <fullName evidence="2">Uncharacterized protein</fullName>
    </submittedName>
</protein>